<evidence type="ECO:0000313" key="1">
    <source>
        <dbReference type="EMBL" id="VAW03640.1"/>
    </source>
</evidence>
<organism evidence="1">
    <name type="scientific">hydrothermal vent metagenome</name>
    <dbReference type="NCBI Taxonomy" id="652676"/>
    <lineage>
        <taxon>unclassified sequences</taxon>
        <taxon>metagenomes</taxon>
        <taxon>ecological metagenomes</taxon>
    </lineage>
</organism>
<name>A0A3B0SH23_9ZZZZ</name>
<gene>
    <name evidence="1" type="ORF">MNBD_ACTINO02-2706</name>
</gene>
<dbReference type="EMBL" id="UOEK01000263">
    <property type="protein sequence ID" value="VAW03640.1"/>
    <property type="molecule type" value="Genomic_DNA"/>
</dbReference>
<dbReference type="AlphaFoldDB" id="A0A3B0SH23"/>
<proteinExistence type="predicted"/>
<sequence length="69" mass="7131">MASIGYAIVSPVGISLGRDGTFTIDDVKPSDVLDNDFAATVRLVPQSGSSTEFSVGLMGNPDGVREAQT</sequence>
<reference evidence="1" key="1">
    <citation type="submission" date="2018-06" db="EMBL/GenBank/DDBJ databases">
        <authorList>
            <person name="Zhirakovskaya E."/>
        </authorList>
    </citation>
    <scope>NUCLEOTIDE SEQUENCE</scope>
</reference>
<accession>A0A3B0SH23</accession>
<protein>
    <submittedName>
        <fullName evidence="1">Uncharacterized protein</fullName>
    </submittedName>
</protein>